<dbReference type="InterPro" id="IPR006058">
    <property type="entry name" value="2Fe2S_fd_BS"/>
</dbReference>
<reference evidence="2 3" key="1">
    <citation type="journal article" date="2024" name="Chem. Sci.">
        <title>Discovery of megapolipeptins by genome mining of a Burkholderiales bacteria collection.</title>
        <authorList>
            <person name="Paulo B.S."/>
            <person name="Recchia M.J.J."/>
            <person name="Lee S."/>
            <person name="Fergusson C.H."/>
            <person name="Romanowski S.B."/>
            <person name="Hernandez A."/>
            <person name="Krull N."/>
            <person name="Liu D.Y."/>
            <person name="Cavanagh H."/>
            <person name="Bos A."/>
            <person name="Gray C.A."/>
            <person name="Murphy B.T."/>
            <person name="Linington R.G."/>
            <person name="Eustaquio A.S."/>
        </authorList>
    </citation>
    <scope>NUCLEOTIDE SEQUENCE [LARGE SCALE GENOMIC DNA]</scope>
    <source>
        <strain evidence="2 3">RL17-350-BIC-E</strain>
    </source>
</reference>
<protein>
    <submittedName>
        <fullName evidence="2">2Fe-2S iron-sulfur cluster-binding protein</fullName>
    </submittedName>
</protein>
<name>A0ABW9E9L5_9BURK</name>
<accession>A0ABW9E9L5</accession>
<evidence type="ECO:0000313" key="3">
    <source>
        <dbReference type="Proteomes" id="UP001629392"/>
    </source>
</evidence>
<dbReference type="EMBL" id="JAQQCL010000002">
    <property type="protein sequence ID" value="MFM0715688.1"/>
    <property type="molecule type" value="Genomic_DNA"/>
</dbReference>
<gene>
    <name evidence="2" type="ORF">PQQ73_05035</name>
</gene>
<evidence type="ECO:0000313" key="2">
    <source>
        <dbReference type="EMBL" id="MFM0715688.1"/>
    </source>
</evidence>
<dbReference type="InterPro" id="IPR012675">
    <property type="entry name" value="Beta-grasp_dom_sf"/>
</dbReference>
<feature type="domain" description="2Fe-2S ferredoxin-type" evidence="1">
    <location>
        <begin position="9"/>
        <end position="84"/>
    </location>
</feature>
<keyword evidence="3" id="KW-1185">Reference proteome</keyword>
<evidence type="ECO:0000259" key="1">
    <source>
        <dbReference type="Pfam" id="PF00111"/>
    </source>
</evidence>
<dbReference type="Pfam" id="PF00111">
    <property type="entry name" value="Fer2"/>
    <property type="match status" value="1"/>
</dbReference>
<dbReference type="Proteomes" id="UP001629392">
    <property type="component" value="Unassembled WGS sequence"/>
</dbReference>
<dbReference type="CDD" id="cd00207">
    <property type="entry name" value="fer2"/>
    <property type="match status" value="1"/>
</dbReference>
<sequence>MPNVVFHRNGESYRDSVKDNTNLVVRAGIRQFPYPHLRYGCGMGKCAQCACVVISGAEHLPEPNWKERKQLGERLARGYRLACQLWIDHDIELAQNDTPPDDTLPA</sequence>
<dbReference type="SUPFAM" id="SSF54292">
    <property type="entry name" value="2Fe-2S ferredoxin-like"/>
    <property type="match status" value="1"/>
</dbReference>
<organism evidence="2 3">
    <name type="scientific">Paraburkholderia strydomiana</name>
    <dbReference type="NCBI Taxonomy" id="1245417"/>
    <lineage>
        <taxon>Bacteria</taxon>
        <taxon>Pseudomonadati</taxon>
        <taxon>Pseudomonadota</taxon>
        <taxon>Betaproteobacteria</taxon>
        <taxon>Burkholderiales</taxon>
        <taxon>Burkholderiaceae</taxon>
        <taxon>Paraburkholderia</taxon>
    </lineage>
</organism>
<dbReference type="Gene3D" id="3.10.20.30">
    <property type="match status" value="1"/>
</dbReference>
<dbReference type="PROSITE" id="PS00197">
    <property type="entry name" value="2FE2S_FER_1"/>
    <property type="match status" value="1"/>
</dbReference>
<proteinExistence type="predicted"/>
<comment type="caution">
    <text evidence="2">The sequence shown here is derived from an EMBL/GenBank/DDBJ whole genome shotgun (WGS) entry which is preliminary data.</text>
</comment>
<dbReference type="RefSeq" id="WP_408147291.1">
    <property type="nucleotide sequence ID" value="NZ_JAQQCJ010000002.1"/>
</dbReference>
<dbReference type="InterPro" id="IPR036010">
    <property type="entry name" value="2Fe-2S_ferredoxin-like_sf"/>
</dbReference>
<dbReference type="InterPro" id="IPR001041">
    <property type="entry name" value="2Fe-2S_ferredoxin-type"/>
</dbReference>